<dbReference type="Pfam" id="PF01424">
    <property type="entry name" value="R3H"/>
    <property type="match status" value="1"/>
</dbReference>
<evidence type="ECO:0000256" key="4">
    <source>
        <dbReference type="PROSITE-ProRule" id="PRU00723"/>
    </source>
</evidence>
<dbReference type="SMART" id="SM00393">
    <property type="entry name" value="R3H"/>
    <property type="match status" value="1"/>
</dbReference>
<dbReference type="Pfam" id="PF00642">
    <property type="entry name" value="zf-CCCH"/>
    <property type="match status" value="1"/>
</dbReference>
<dbReference type="InterPro" id="IPR036855">
    <property type="entry name" value="Znf_CCCH_sf"/>
</dbReference>
<protein>
    <recommendedName>
        <fullName evidence="6">C3H1-type domain-containing protein</fullName>
    </recommendedName>
</protein>
<dbReference type="Proteomes" id="UP001642484">
    <property type="component" value="Unassembled WGS sequence"/>
</dbReference>
<dbReference type="Gene3D" id="3.30.1370.50">
    <property type="entry name" value="R3H-like domain"/>
    <property type="match status" value="1"/>
</dbReference>
<evidence type="ECO:0000256" key="5">
    <source>
        <dbReference type="SAM" id="MobiDB-lite"/>
    </source>
</evidence>
<evidence type="ECO:0000259" key="6">
    <source>
        <dbReference type="PROSITE" id="PS50103"/>
    </source>
</evidence>
<keyword evidence="2 4" id="KW-0863">Zinc-finger</keyword>
<name>A0ABP0SNG9_9DINO</name>
<dbReference type="SUPFAM" id="SSF90229">
    <property type="entry name" value="CCCH zinc finger"/>
    <property type="match status" value="1"/>
</dbReference>
<dbReference type="InterPro" id="IPR000571">
    <property type="entry name" value="Znf_CCCH"/>
</dbReference>
<evidence type="ECO:0000313" key="7">
    <source>
        <dbReference type="EMBL" id="CAK9113649.1"/>
    </source>
</evidence>
<dbReference type="EMBL" id="CAXAMN010027905">
    <property type="protein sequence ID" value="CAK9113719.1"/>
    <property type="molecule type" value="Genomic_DNA"/>
</dbReference>
<evidence type="ECO:0000313" key="8">
    <source>
        <dbReference type="EMBL" id="CAK9113719.1"/>
    </source>
</evidence>
<evidence type="ECO:0000256" key="1">
    <source>
        <dbReference type="ARBA" id="ARBA00022723"/>
    </source>
</evidence>
<dbReference type="CDD" id="cd02325">
    <property type="entry name" value="R3H"/>
    <property type="match status" value="1"/>
</dbReference>
<sequence>MNNRRTVLCEYWLRSGYCRNGSRCNFAHGATQLRRPEMKGAHPEDVQLRKAISGETAPPARLLEWREQLASLPPGRQLSFEGLRPTERYALHQLANELQLTHMSTGVGDQRRLHILKLAPEQESPKAEEAKRRPSRAEQKRRKKERMKSTVSIQTRLQPTKPEDGIDEGEAEFDAMMQELHVG</sequence>
<gene>
    <name evidence="7" type="ORF">CCMP2556_LOCUS52587</name>
    <name evidence="8" type="ORF">CCMP2556_LOCUS52618</name>
</gene>
<feature type="domain" description="C3H1-type" evidence="6">
    <location>
        <begin position="3"/>
        <end position="31"/>
    </location>
</feature>
<feature type="region of interest" description="Disordered" evidence="5">
    <location>
        <begin position="118"/>
        <end position="173"/>
    </location>
</feature>
<proteinExistence type="predicted"/>
<evidence type="ECO:0000313" key="9">
    <source>
        <dbReference type="Proteomes" id="UP001642484"/>
    </source>
</evidence>
<evidence type="ECO:0000256" key="3">
    <source>
        <dbReference type="ARBA" id="ARBA00022833"/>
    </source>
</evidence>
<keyword evidence="3 4" id="KW-0862">Zinc</keyword>
<reference evidence="8 9" key="1">
    <citation type="submission" date="2024-02" db="EMBL/GenBank/DDBJ databases">
        <authorList>
            <person name="Chen Y."/>
            <person name="Shah S."/>
            <person name="Dougan E. K."/>
            <person name="Thang M."/>
            <person name="Chan C."/>
        </authorList>
    </citation>
    <scope>NUCLEOTIDE SEQUENCE [LARGE SCALE GENOMIC DNA]</scope>
</reference>
<feature type="zinc finger region" description="C3H1-type" evidence="4">
    <location>
        <begin position="3"/>
        <end position="31"/>
    </location>
</feature>
<accession>A0ABP0SNG9</accession>
<organism evidence="8 9">
    <name type="scientific">Durusdinium trenchii</name>
    <dbReference type="NCBI Taxonomy" id="1381693"/>
    <lineage>
        <taxon>Eukaryota</taxon>
        <taxon>Sar</taxon>
        <taxon>Alveolata</taxon>
        <taxon>Dinophyceae</taxon>
        <taxon>Suessiales</taxon>
        <taxon>Symbiodiniaceae</taxon>
        <taxon>Durusdinium</taxon>
    </lineage>
</organism>
<evidence type="ECO:0000256" key="2">
    <source>
        <dbReference type="ARBA" id="ARBA00022771"/>
    </source>
</evidence>
<dbReference type="InterPro" id="IPR036867">
    <property type="entry name" value="R3H_dom_sf"/>
</dbReference>
<keyword evidence="1 4" id="KW-0479">Metal-binding</keyword>
<dbReference type="EMBL" id="CAXAMN010027894">
    <property type="protein sequence ID" value="CAK9113649.1"/>
    <property type="molecule type" value="Genomic_DNA"/>
</dbReference>
<dbReference type="SUPFAM" id="SSF82708">
    <property type="entry name" value="R3H domain"/>
    <property type="match status" value="1"/>
</dbReference>
<comment type="caution">
    <text evidence="8">The sequence shown here is derived from an EMBL/GenBank/DDBJ whole genome shotgun (WGS) entry which is preliminary data.</text>
</comment>
<keyword evidence="9" id="KW-1185">Reference proteome</keyword>
<dbReference type="SMART" id="SM00356">
    <property type="entry name" value="ZnF_C3H1"/>
    <property type="match status" value="1"/>
</dbReference>
<dbReference type="Gene3D" id="4.10.1000.10">
    <property type="entry name" value="Zinc finger, CCCH-type"/>
    <property type="match status" value="1"/>
</dbReference>
<feature type="compositionally biased region" description="Polar residues" evidence="5">
    <location>
        <begin position="149"/>
        <end position="158"/>
    </location>
</feature>
<dbReference type="InterPro" id="IPR001374">
    <property type="entry name" value="R3H_dom"/>
</dbReference>
<dbReference type="PROSITE" id="PS50103">
    <property type="entry name" value="ZF_C3H1"/>
    <property type="match status" value="1"/>
</dbReference>
<feature type="compositionally biased region" description="Basic and acidic residues" evidence="5">
    <location>
        <begin position="123"/>
        <end position="138"/>
    </location>
</feature>